<dbReference type="GO" id="GO:0046872">
    <property type="term" value="F:metal ion binding"/>
    <property type="evidence" value="ECO:0007669"/>
    <property type="project" value="UniProtKB-KW"/>
</dbReference>
<dbReference type="Gene3D" id="3.30.70.2630">
    <property type="match status" value="1"/>
</dbReference>
<feature type="domain" description="Reverse transcriptase" evidence="15">
    <location>
        <begin position="689"/>
        <end position="1022"/>
    </location>
</feature>
<dbReference type="InterPro" id="IPR000477">
    <property type="entry name" value="RT_dom"/>
</dbReference>
<feature type="region of interest" description="Disordered" evidence="14">
    <location>
        <begin position="279"/>
        <end position="318"/>
    </location>
</feature>
<evidence type="ECO:0000256" key="5">
    <source>
        <dbReference type="ARBA" id="ARBA00022679"/>
    </source>
</evidence>
<dbReference type="InterPro" id="IPR043502">
    <property type="entry name" value="DNA/RNA_pol_sf"/>
</dbReference>
<reference evidence="16" key="1">
    <citation type="submission" date="2020-01" db="EMBL/GenBank/DDBJ databases">
        <title>Development of genomics and gene disruption for Polysphondylium violaceum indicates a role for the polyketide synthase stlB in stalk morphogenesis.</title>
        <authorList>
            <person name="Narita B."/>
            <person name="Kawabe Y."/>
            <person name="Kin K."/>
            <person name="Saito T."/>
            <person name="Gibbs R."/>
            <person name="Kuspa A."/>
            <person name="Muzny D."/>
            <person name="Queller D."/>
            <person name="Richards S."/>
            <person name="Strassman J."/>
            <person name="Sucgang R."/>
            <person name="Worley K."/>
            <person name="Schaap P."/>
        </authorList>
    </citation>
    <scope>NUCLEOTIDE SEQUENCE</scope>
    <source>
        <strain evidence="16">QSvi11</strain>
    </source>
</reference>
<keyword evidence="10 13" id="KW-0695">RNA-directed DNA polymerase</keyword>
<dbReference type="SMART" id="SM00975">
    <property type="entry name" value="Telomerase_RBD"/>
    <property type="match status" value="1"/>
</dbReference>
<dbReference type="PROSITE" id="PS50878">
    <property type="entry name" value="RT_POL"/>
    <property type="match status" value="1"/>
</dbReference>
<comment type="subcellular location">
    <subcellularLocation>
        <location evidence="13">Nucleus</location>
    </subcellularLocation>
    <subcellularLocation>
        <location evidence="13">Chromosome</location>
        <location evidence="13">Telomere</location>
    </subcellularLocation>
</comment>
<dbReference type="SUPFAM" id="SSF56672">
    <property type="entry name" value="DNA/RNA polymerases"/>
    <property type="match status" value="1"/>
</dbReference>
<keyword evidence="17" id="KW-1185">Reference proteome</keyword>
<evidence type="ECO:0000259" key="15">
    <source>
        <dbReference type="PROSITE" id="PS50878"/>
    </source>
</evidence>
<evidence type="ECO:0000256" key="11">
    <source>
        <dbReference type="ARBA" id="ARBA00023242"/>
    </source>
</evidence>
<dbReference type="GO" id="GO:0000781">
    <property type="term" value="C:chromosome, telomeric region"/>
    <property type="evidence" value="ECO:0007669"/>
    <property type="project" value="UniProtKB-SubCell"/>
</dbReference>
<evidence type="ECO:0000256" key="8">
    <source>
        <dbReference type="ARBA" id="ARBA00022842"/>
    </source>
</evidence>
<comment type="function">
    <text evidence="13">Telomerase is a ribonucleoprotein enzyme essential for the replication of chromosome termini in most eukaryotes. It elongates telomeres. It is a reverse transcriptase that adds simple sequence repeats to chromosome ends by copying a template sequence within the RNA component of the enzyme.</text>
</comment>
<keyword evidence="7 13" id="KW-0479">Metal-binding</keyword>
<accession>A0A8J4V8Z6</accession>
<comment type="similarity">
    <text evidence="1 13">Belongs to the reverse transcriptase family. Telomerase subfamily.</text>
</comment>
<evidence type="ECO:0000256" key="13">
    <source>
        <dbReference type="RuleBase" id="RU365061"/>
    </source>
</evidence>
<evidence type="ECO:0000256" key="4">
    <source>
        <dbReference type="ARBA" id="ARBA00022454"/>
    </source>
</evidence>
<comment type="catalytic activity">
    <reaction evidence="12 13">
        <text>DNA(n) + a 2'-deoxyribonucleoside 5'-triphosphate = DNA(n+1) + diphosphate</text>
        <dbReference type="Rhea" id="RHEA:22508"/>
        <dbReference type="Rhea" id="RHEA-COMP:17339"/>
        <dbReference type="Rhea" id="RHEA-COMP:17340"/>
        <dbReference type="ChEBI" id="CHEBI:33019"/>
        <dbReference type="ChEBI" id="CHEBI:61560"/>
        <dbReference type="ChEBI" id="CHEBI:173112"/>
        <dbReference type="EC" id="2.7.7.49"/>
    </reaction>
</comment>
<dbReference type="Gene3D" id="3.10.10.20">
    <property type="match status" value="1"/>
</dbReference>
<evidence type="ECO:0000256" key="9">
    <source>
        <dbReference type="ARBA" id="ARBA00022895"/>
    </source>
</evidence>
<feature type="region of interest" description="Disordered" evidence="14">
    <location>
        <begin position="1"/>
        <end position="42"/>
    </location>
</feature>
<dbReference type="Proteomes" id="UP000695562">
    <property type="component" value="Unassembled WGS sequence"/>
</dbReference>
<evidence type="ECO:0000256" key="7">
    <source>
        <dbReference type="ARBA" id="ARBA00022723"/>
    </source>
</evidence>
<dbReference type="PANTHER" id="PTHR12066:SF0">
    <property type="entry name" value="TELOMERASE REVERSE TRANSCRIPTASE"/>
    <property type="match status" value="1"/>
</dbReference>
<dbReference type="GO" id="GO:0000333">
    <property type="term" value="C:telomerase catalytic core complex"/>
    <property type="evidence" value="ECO:0007669"/>
    <property type="project" value="TreeGrafter"/>
</dbReference>
<dbReference type="Gene3D" id="1.10.357.90">
    <property type="match status" value="1"/>
</dbReference>
<dbReference type="GO" id="GO:0003720">
    <property type="term" value="F:telomerase activity"/>
    <property type="evidence" value="ECO:0007669"/>
    <property type="project" value="InterPro"/>
</dbReference>
<dbReference type="EC" id="2.7.7.49" evidence="2 13"/>
<keyword evidence="4 13" id="KW-0158">Chromosome</keyword>
<evidence type="ECO:0000256" key="6">
    <source>
        <dbReference type="ARBA" id="ARBA00022695"/>
    </source>
</evidence>
<dbReference type="AlphaFoldDB" id="A0A8J4V8Z6"/>
<dbReference type="Pfam" id="PF00078">
    <property type="entry name" value="RVT_1"/>
    <property type="match status" value="1"/>
</dbReference>
<dbReference type="Gene3D" id="1.10.10.2210">
    <property type="match status" value="1"/>
</dbReference>
<organism evidence="16 17">
    <name type="scientific">Polysphondylium violaceum</name>
    <dbReference type="NCBI Taxonomy" id="133409"/>
    <lineage>
        <taxon>Eukaryota</taxon>
        <taxon>Amoebozoa</taxon>
        <taxon>Evosea</taxon>
        <taxon>Eumycetozoa</taxon>
        <taxon>Dictyostelia</taxon>
        <taxon>Dictyosteliales</taxon>
        <taxon>Dictyosteliaceae</taxon>
        <taxon>Polysphondylium</taxon>
    </lineage>
</organism>
<gene>
    <name evidence="16" type="ORF">CYY_003140</name>
</gene>
<dbReference type="Pfam" id="PF12009">
    <property type="entry name" value="Telomerase_RBD"/>
    <property type="match status" value="1"/>
</dbReference>
<name>A0A8J4V8Z6_9MYCE</name>
<proteinExistence type="inferred from homology"/>
<keyword evidence="5 13" id="KW-0808">Transferase</keyword>
<dbReference type="GO" id="GO:0070034">
    <property type="term" value="F:telomerase RNA binding"/>
    <property type="evidence" value="ECO:0007669"/>
    <property type="project" value="TreeGrafter"/>
</dbReference>
<evidence type="ECO:0000256" key="12">
    <source>
        <dbReference type="ARBA" id="ARBA00048173"/>
    </source>
</evidence>
<dbReference type="CDD" id="cd01648">
    <property type="entry name" value="TERT"/>
    <property type="match status" value="1"/>
</dbReference>
<dbReference type="InterPro" id="IPR003545">
    <property type="entry name" value="Telomerase_RT"/>
</dbReference>
<keyword evidence="6 13" id="KW-0548">Nucleotidyltransferase</keyword>
<keyword evidence="11 13" id="KW-0539">Nucleus</keyword>
<evidence type="ECO:0000256" key="2">
    <source>
        <dbReference type="ARBA" id="ARBA00012493"/>
    </source>
</evidence>
<dbReference type="OrthoDB" id="289721at2759"/>
<evidence type="ECO:0000256" key="10">
    <source>
        <dbReference type="ARBA" id="ARBA00022918"/>
    </source>
</evidence>
<dbReference type="GO" id="GO:0042162">
    <property type="term" value="F:telomeric DNA binding"/>
    <property type="evidence" value="ECO:0007669"/>
    <property type="project" value="TreeGrafter"/>
</dbReference>
<dbReference type="PANTHER" id="PTHR12066">
    <property type="entry name" value="TELOMERASE REVERSE TRANSCRIPTASE"/>
    <property type="match status" value="1"/>
</dbReference>
<keyword evidence="9 13" id="KW-0779">Telomere</keyword>
<protein>
    <recommendedName>
        <fullName evidence="3 13">Telomerase reverse transcriptase</fullName>
        <ecNumber evidence="2 13">2.7.7.49</ecNumber>
    </recommendedName>
    <alternativeName>
        <fullName evidence="13">Telomerase catalytic subunit</fullName>
    </alternativeName>
</protein>
<keyword evidence="8 13" id="KW-0460">Magnesium</keyword>
<evidence type="ECO:0000313" key="16">
    <source>
        <dbReference type="EMBL" id="KAF2075554.1"/>
    </source>
</evidence>
<comment type="caution">
    <text evidence="16">The sequence shown here is derived from an EMBL/GenBank/DDBJ whole genome shotgun (WGS) entry which is preliminary data.</text>
</comment>
<dbReference type="Gene3D" id="1.10.132.70">
    <property type="match status" value="1"/>
</dbReference>
<evidence type="ECO:0000313" key="17">
    <source>
        <dbReference type="Proteomes" id="UP000695562"/>
    </source>
</evidence>
<dbReference type="GO" id="GO:0007004">
    <property type="term" value="P:telomere maintenance via telomerase"/>
    <property type="evidence" value="ECO:0007669"/>
    <property type="project" value="TreeGrafter"/>
</dbReference>
<dbReference type="InterPro" id="IPR021891">
    <property type="entry name" value="Telomerase_RBD"/>
</dbReference>
<dbReference type="EMBL" id="AJWJ01000095">
    <property type="protein sequence ID" value="KAF2075554.1"/>
    <property type="molecule type" value="Genomic_DNA"/>
</dbReference>
<evidence type="ECO:0000256" key="3">
    <source>
        <dbReference type="ARBA" id="ARBA00016182"/>
    </source>
</evidence>
<evidence type="ECO:0000256" key="1">
    <source>
        <dbReference type="ARBA" id="ARBA00008001"/>
    </source>
</evidence>
<dbReference type="PRINTS" id="PR01365">
    <property type="entry name" value="TELOMERASERT"/>
</dbReference>
<evidence type="ECO:0000256" key="14">
    <source>
        <dbReference type="SAM" id="MobiDB-lite"/>
    </source>
</evidence>
<sequence>MQYINYNHHHNRDNEQDGDDDKIKKKPRFGDGGCDANNKNDESNLKNASYIPRIFKYLYSLKAYKIVSLFQFINWKNNNSRHSIGFDDSNLPFNYKVDSNEYLWFLMNSFIIIPLEGPSPEVQAPQQNPQIPILNDPTLENTNLLSLTSYEIFSLVKEVCQELVDTNQTKNVLVPFNKPTHRFETVSPSSSVGYLLSNSHFYKLFQRFKTLVKDLLLNYIFYVKIDKTNHYYQISGDSASNYLYQNYLSIKNNISNTIRIQSNYNQRYRKQKIYNQAKNNNEQKNNDNNLINNSQNSNKQISQNDSSKSQDSFSSSFKSNSRFDESFVLSIKGSGNNNNIKSQDSFSNSSNKSSNSNNLRLVEESFIISSNTKKKRPPKWIRDKIKKNQTIELQPIKMEIKNEINEKKKPLVSGLDQTKLELEKKKIEKLNILKDSFIHNGHILYSKGSISYSFPMKFIKGHQNPTSKNCLDKLIWCIFLSPKLECFNEINLSKLPKRNRLPFNLKKTIPIFKNILNRLIHFPYSKVLQQILKETLKDIIVKSPYSQANLKEYLDTAIPIHKVYQFLIIIANTIFPKKKIWGSDHNHKTFLSCILKYINFVRSQKVRLFEMVKDFQVVDFFLPNIEYLMRFIWWIFDDVFSTIVRNLFYCTETATKKNIVYYSKLNWERLCSVQVQELGSKIYNPVHLLTKKDIGNYRKLGVPNLRFIPKEKSLRPILDLSKKDSVMSYYDEVSSQFINQKFENSINKTLGPLFSVLNSEILNCPSIIGSSILSVKSEFYPKLLEAHRVLKNSFDRSNTPLYIISLDINRCYDSLNQMKIFQIVSNLIQSEYSAKSVITFSRSQRGNGVIYPFTKPKYFCEDHQADPFSTIKSKRESILQDRHFSTTKFKIVNLLREHIFKSYISYNGQLFHQTKGIAQGSICSPLLCCILLGDLEKNRLKDILDTSPTTYNFMCRLIDDYLYVSSSKENIIKFRNLFEKGVKDYDVKCNPDKTKYFFSDTDQNGTLQRGNNTFIQWCGVLVNTKTLEIQKDYYRIKDVSDTNCPPVLSGDNWKENVYDFLVMYCPGNQRMFFDKTINSVETIFLNLYQLLLFTMIRLFRWLHSNNYNFKLDFDSFKEIILEKRINKLWNSIFKLLGLLTIEEMQWLAMKSFCNIFKKKQNNFQSLLSKLKTMIKVKQFEKFNLIIDDSLSIDLFNIKY</sequence>